<evidence type="ECO:0000313" key="1">
    <source>
        <dbReference type="EMBL" id="KAJ1901445.1"/>
    </source>
</evidence>
<keyword evidence="2" id="KW-1185">Reference proteome</keyword>
<accession>A0ACC1IV87</accession>
<sequence length="1479" mass="159449">MKFWVLLVPLLATQAIANPASAANNNVDSGDPHVPIEFVNDGTDYQILLHQKRADTNSASHNTNLRGELVDLLQNSIGNKSGAQSNKHTVKPALSQHNLQQLHIAATTTVADTAVAGKPSPQVYGPSIADPNVVAGFNLDDILDLMAGDKNGHVNFGAIGIEIANNLANVIDMNEMGNMATTLGFMMSGIGAATEMQRQNNNGGRMTNNQNMVLNNGIAALVGQVLANPQFLGTSSTGSAVHNGGSTSNTAPNALNIDMAQLLGMVAGGNDGNVDLQGIANIIGGVMNSNTNSVGSSSSAGASTSASVASNRNTKQDNPGASQGAAINIAQVIEGLASEGVGVGAGVALTPGTSAAISEAINNVISSGDGVRNVASIVNELVNGDDEGGVANIAQALGIRNFVRTEDKKVPDGCPSCFNCIPVDKDKRPSAKNDHCHEDTECRPGWGGWNCNRCLNDSVCDALSPTGEGGRCYNGSELITTVVGQCYVGNTDLSRYLPEGVTPKMTFGCDRNSSTCSAQFWISGKEAFYCDLDQCNIGTWGSKSTVAINCKRMKCKCIPGRFLCGNYGLDISTVLDEVEGPVNIKCHDDGFSNCFIRESQVSKTLTSIIGDDAINMHCTVGQCVHYSQLPDYTKPIYTKSKSNILLGMATSLLTVYVVLRLIRLLVQSSDVQGQTAKPLVHVDGNNEKITTPQSSSSKHASSESETHSEISNMMASTLRATVSFRDISYTIPAQGPDMVSFKGLGVNINGKLSLGLQSDGGSTSASETKGMQLLKNVNGIVQPGEILAILGASGAGKSTLLDILSRREKCGKVTGKVQINNRDIIGDITTEEFHRMSGYVDQQDVHVATATVHESVMTSALLRLPRDMSLAAKEERVRDVLIDLGLWHVRDSKIGKNGARGISGGEMRRVSIACELVTSPSIIFLDEPTSGLDAYNAFVVMDTLSKLARRYSRTVICTIHQPRTDIFTMFDQLIVLAAGQMCYSGPANNISTYLESIGHPVPEGYNIADFSIDLVQQATVTSANQRGNEQDPNAATASHTDSSSSIDKKTSSDSEWSPLLGTSSLSLDTTSLATSSSKKHGTDNPNHKSVNKDFLATQQQPKGSQFIVYNAQINLQRLLDSFKASDQYHQVLGELDKVTGIDWVPSSFEMVTSIGTVPHIRPVTPLQQAVVIFVNIYDLVYLVYCRLKGKNTGPKFDDKLRPSLFEQYKVLSARIFRHLYRDPTLMLANYAMSVLVGLMCGILFYQMDTSIQGVQNRLGLLIFILAFYGFGSTTSLMVFSDERVLYLRERANAYYDPMAYFLAKVTFDLIPLRVVPPMLLTLILYPMAGLAATWHQFIKFFCTLVIFNLTIASQMFFIGLLAEELIVSNFLASLTLLFSLLFGGLILNKESIPAMLQPLFGTSIFNLAYEALSINELRYAHVEEVKFGLQIEVPTAALISSFGFNLQAFWWDIFTLIIVLAVSLSMSLVWLTFVIKERR</sequence>
<dbReference type="Proteomes" id="UP001150581">
    <property type="component" value="Unassembled WGS sequence"/>
</dbReference>
<protein>
    <submittedName>
        <fullName evidence="1">(ABC) transporter</fullName>
    </submittedName>
</protein>
<gene>
    <name evidence="1" type="primary">ADP1_1</name>
    <name evidence="1" type="ORF">LPJ66_000773</name>
</gene>
<proteinExistence type="predicted"/>
<name>A0ACC1IV87_9FUNG</name>
<dbReference type="EMBL" id="JANBPG010000027">
    <property type="protein sequence ID" value="KAJ1901445.1"/>
    <property type="molecule type" value="Genomic_DNA"/>
</dbReference>
<evidence type="ECO:0000313" key="2">
    <source>
        <dbReference type="Proteomes" id="UP001150581"/>
    </source>
</evidence>
<organism evidence="1 2">
    <name type="scientific">Kickxella alabastrina</name>
    <dbReference type="NCBI Taxonomy" id="61397"/>
    <lineage>
        <taxon>Eukaryota</taxon>
        <taxon>Fungi</taxon>
        <taxon>Fungi incertae sedis</taxon>
        <taxon>Zoopagomycota</taxon>
        <taxon>Kickxellomycotina</taxon>
        <taxon>Kickxellomycetes</taxon>
        <taxon>Kickxellales</taxon>
        <taxon>Kickxellaceae</taxon>
        <taxon>Kickxella</taxon>
    </lineage>
</organism>
<comment type="caution">
    <text evidence="1">The sequence shown here is derived from an EMBL/GenBank/DDBJ whole genome shotgun (WGS) entry which is preliminary data.</text>
</comment>
<reference evidence="1" key="1">
    <citation type="submission" date="2022-07" db="EMBL/GenBank/DDBJ databases">
        <title>Phylogenomic reconstructions and comparative analyses of Kickxellomycotina fungi.</title>
        <authorList>
            <person name="Reynolds N.K."/>
            <person name="Stajich J.E."/>
            <person name="Barry K."/>
            <person name="Grigoriev I.V."/>
            <person name="Crous P."/>
            <person name="Smith M.E."/>
        </authorList>
    </citation>
    <scope>NUCLEOTIDE SEQUENCE</scope>
    <source>
        <strain evidence="1">Benny 63K</strain>
    </source>
</reference>